<comment type="caution">
    <text evidence="1">The sequence shown here is derived from an EMBL/GenBank/DDBJ whole genome shotgun (WGS) entry which is preliminary data.</text>
</comment>
<dbReference type="EMBL" id="BJHV01000001">
    <property type="protein sequence ID" value="GDY42053.1"/>
    <property type="molecule type" value="Genomic_DNA"/>
</dbReference>
<keyword evidence="2" id="KW-1185">Reference proteome</keyword>
<gene>
    <name evidence="1" type="ORF">SANT12839_029350</name>
</gene>
<protein>
    <submittedName>
        <fullName evidence="1">Uncharacterized protein</fullName>
    </submittedName>
</protein>
<dbReference type="AlphaFoldDB" id="A0A4D4K835"/>
<organism evidence="1 2">
    <name type="scientific">Streptomyces antimycoticus</name>
    <dbReference type="NCBI Taxonomy" id="68175"/>
    <lineage>
        <taxon>Bacteria</taxon>
        <taxon>Bacillati</taxon>
        <taxon>Actinomycetota</taxon>
        <taxon>Actinomycetes</taxon>
        <taxon>Kitasatosporales</taxon>
        <taxon>Streptomycetaceae</taxon>
        <taxon>Streptomyces</taxon>
        <taxon>Streptomyces violaceusniger group</taxon>
    </lineage>
</organism>
<dbReference type="Proteomes" id="UP000299290">
    <property type="component" value="Unassembled WGS sequence"/>
</dbReference>
<accession>A0A4D4K835</accession>
<sequence length="100" mass="10239">MTESALGASWKVYAQPLPLGTRVPPREVTVTSTVSVQPAMGAVWAGVVTVSRPSVDGGNVPVAAPTDPKVTPVAVRNPVPRSVTVVGPAGPALLLRPWHG</sequence>
<name>A0A4D4K835_9ACTN</name>
<reference evidence="1 2" key="1">
    <citation type="journal article" date="2020" name="Int. J. Syst. Evol. Microbiol.">
        <title>Reclassification of Streptomyces castelarensis and Streptomyces sporoclivatus as later heterotypic synonyms of Streptomyces antimycoticus.</title>
        <authorList>
            <person name="Komaki H."/>
            <person name="Tamura T."/>
        </authorList>
    </citation>
    <scope>NUCLEOTIDE SEQUENCE [LARGE SCALE GENOMIC DNA]</scope>
    <source>
        <strain evidence="1 2">NBRC 12839</strain>
    </source>
</reference>
<evidence type="ECO:0000313" key="1">
    <source>
        <dbReference type="EMBL" id="GDY42053.1"/>
    </source>
</evidence>
<evidence type="ECO:0000313" key="2">
    <source>
        <dbReference type="Proteomes" id="UP000299290"/>
    </source>
</evidence>
<proteinExistence type="predicted"/>